<gene>
    <name evidence="2" type="ORF">FRC96_12190</name>
</gene>
<dbReference type="Proteomes" id="UP000321046">
    <property type="component" value="Unassembled WGS sequence"/>
</dbReference>
<dbReference type="EMBL" id="VOSL01000053">
    <property type="protein sequence ID" value="TXD34812.1"/>
    <property type="molecule type" value="Genomic_DNA"/>
</dbReference>
<dbReference type="AlphaFoldDB" id="A0A5C6X9W3"/>
<protein>
    <submittedName>
        <fullName evidence="2">Uncharacterized protein</fullName>
    </submittedName>
</protein>
<dbReference type="OrthoDB" id="5496228at2"/>
<feature type="compositionally biased region" description="Basic and acidic residues" evidence="1">
    <location>
        <begin position="251"/>
        <end position="266"/>
    </location>
</feature>
<feature type="region of interest" description="Disordered" evidence="1">
    <location>
        <begin position="228"/>
        <end position="303"/>
    </location>
</feature>
<name>A0A5C6X9W3_9DELT</name>
<dbReference type="RefSeq" id="WP_146974763.1">
    <property type="nucleotide sequence ID" value="NZ_VOSL01000053.1"/>
</dbReference>
<reference evidence="2 3" key="1">
    <citation type="submission" date="2019-08" db="EMBL/GenBank/DDBJ databases">
        <title>Bradymonadales sp. TMQ2.</title>
        <authorList>
            <person name="Liang Q."/>
        </authorList>
    </citation>
    <scope>NUCLEOTIDE SEQUENCE [LARGE SCALE GENOMIC DNA]</scope>
    <source>
        <strain evidence="2 3">TMQ2</strain>
    </source>
</reference>
<accession>A0A5C6X9W3</accession>
<evidence type="ECO:0000313" key="3">
    <source>
        <dbReference type="Proteomes" id="UP000321046"/>
    </source>
</evidence>
<organism evidence="2 3">
    <name type="scientific">Lujinxingia vulgaris</name>
    <dbReference type="NCBI Taxonomy" id="2600176"/>
    <lineage>
        <taxon>Bacteria</taxon>
        <taxon>Deltaproteobacteria</taxon>
        <taxon>Bradymonadales</taxon>
        <taxon>Lujinxingiaceae</taxon>
        <taxon>Lujinxingia</taxon>
    </lineage>
</organism>
<evidence type="ECO:0000256" key="1">
    <source>
        <dbReference type="SAM" id="MobiDB-lite"/>
    </source>
</evidence>
<evidence type="ECO:0000313" key="2">
    <source>
        <dbReference type="EMBL" id="TXD34812.1"/>
    </source>
</evidence>
<comment type="caution">
    <text evidence="2">The sequence shown here is derived from an EMBL/GenBank/DDBJ whole genome shotgun (WGS) entry which is preliminary data.</text>
</comment>
<sequence>MSLANLNSPSMIAVFEDLLNSPEKRKIFESDPMVAPFIAPIEAANRDLIFLTRQEGECARELKEIGDELKECSERHNAICRALDAGFTFAAHLCQTPREQRPIETARAVVLPDGLSVINSAYRDQAGHALRVEDRLDAPLRDTLGRVLFDGEDLNALVDEYVAIGQRMNVLTARRAELQGEDDTTRISASDLRQARFQWIKVTTSLVNVVELSSLSENDKRRLLANLNHAQAQAQPRKTRTSSEETTEPDVGDKHLEGGPKADVKLLDPTQGDEPAPVPAPLTDEKPAVEPARPGTHDLRDMN</sequence>
<proteinExistence type="predicted"/>